<dbReference type="AlphaFoldDB" id="A0A9Q1JAS4"/>
<name>A0A9Q1JAS4_SYNKA</name>
<organism evidence="2 3">
    <name type="scientific">Synaphobranchus kaupii</name>
    <name type="common">Kaup's arrowtooth eel</name>
    <dbReference type="NCBI Taxonomy" id="118154"/>
    <lineage>
        <taxon>Eukaryota</taxon>
        <taxon>Metazoa</taxon>
        <taxon>Chordata</taxon>
        <taxon>Craniata</taxon>
        <taxon>Vertebrata</taxon>
        <taxon>Euteleostomi</taxon>
        <taxon>Actinopterygii</taxon>
        <taxon>Neopterygii</taxon>
        <taxon>Teleostei</taxon>
        <taxon>Anguilliformes</taxon>
        <taxon>Synaphobranchidae</taxon>
        <taxon>Synaphobranchus</taxon>
    </lineage>
</organism>
<sequence>MVSTDYTGVELRASLFSSEDIEERIQRKTGYRMSREEEDILTNIKEEEDDREVQKEEIKRVFVKDEEAKESCKREGVRDEPDQKPQTDREPISNEDCIKQEFTSLQPRVPDHKHEPSIGPPDIFPWKQIQEEE</sequence>
<accession>A0A9Q1JAS4</accession>
<protein>
    <submittedName>
        <fullName evidence="2">Uncharacterized protein</fullName>
    </submittedName>
</protein>
<dbReference type="EMBL" id="JAINUF010000002">
    <property type="protein sequence ID" value="KAJ8375527.1"/>
    <property type="molecule type" value="Genomic_DNA"/>
</dbReference>
<feature type="compositionally biased region" description="Basic and acidic residues" evidence="1">
    <location>
        <begin position="65"/>
        <end position="99"/>
    </location>
</feature>
<keyword evidence="3" id="KW-1185">Reference proteome</keyword>
<evidence type="ECO:0000313" key="2">
    <source>
        <dbReference type="EMBL" id="KAJ8375527.1"/>
    </source>
</evidence>
<comment type="caution">
    <text evidence="2">The sequence shown here is derived from an EMBL/GenBank/DDBJ whole genome shotgun (WGS) entry which is preliminary data.</text>
</comment>
<gene>
    <name evidence="2" type="ORF">SKAU_G00061070</name>
</gene>
<feature type="region of interest" description="Disordered" evidence="1">
    <location>
        <begin position="65"/>
        <end position="133"/>
    </location>
</feature>
<reference evidence="2" key="1">
    <citation type="journal article" date="2023" name="Science">
        <title>Genome structures resolve the early diversification of teleost fishes.</title>
        <authorList>
            <person name="Parey E."/>
            <person name="Louis A."/>
            <person name="Montfort J."/>
            <person name="Bouchez O."/>
            <person name="Roques C."/>
            <person name="Iampietro C."/>
            <person name="Lluch J."/>
            <person name="Castinel A."/>
            <person name="Donnadieu C."/>
            <person name="Desvignes T."/>
            <person name="Floi Bucao C."/>
            <person name="Jouanno E."/>
            <person name="Wen M."/>
            <person name="Mejri S."/>
            <person name="Dirks R."/>
            <person name="Jansen H."/>
            <person name="Henkel C."/>
            <person name="Chen W.J."/>
            <person name="Zahm M."/>
            <person name="Cabau C."/>
            <person name="Klopp C."/>
            <person name="Thompson A.W."/>
            <person name="Robinson-Rechavi M."/>
            <person name="Braasch I."/>
            <person name="Lecointre G."/>
            <person name="Bobe J."/>
            <person name="Postlethwait J.H."/>
            <person name="Berthelot C."/>
            <person name="Roest Crollius H."/>
            <person name="Guiguen Y."/>
        </authorList>
    </citation>
    <scope>NUCLEOTIDE SEQUENCE</scope>
    <source>
        <strain evidence="2">WJC10195</strain>
    </source>
</reference>
<feature type="non-terminal residue" evidence="2">
    <location>
        <position position="133"/>
    </location>
</feature>
<proteinExistence type="predicted"/>
<dbReference type="Proteomes" id="UP001152622">
    <property type="component" value="Chromosome 2"/>
</dbReference>
<evidence type="ECO:0000256" key="1">
    <source>
        <dbReference type="SAM" id="MobiDB-lite"/>
    </source>
</evidence>
<evidence type="ECO:0000313" key="3">
    <source>
        <dbReference type="Proteomes" id="UP001152622"/>
    </source>
</evidence>